<dbReference type="AlphaFoldDB" id="A0AAV0YQX7"/>
<dbReference type="Proteomes" id="UP001157006">
    <property type="component" value="Chromosome 1L"/>
</dbReference>
<keyword evidence="2" id="KW-1185">Reference proteome</keyword>
<reference evidence="1 2" key="1">
    <citation type="submission" date="2023-01" db="EMBL/GenBank/DDBJ databases">
        <authorList>
            <person name="Kreplak J."/>
        </authorList>
    </citation>
    <scope>NUCLEOTIDE SEQUENCE [LARGE SCALE GENOMIC DNA]</scope>
</reference>
<accession>A0AAV0YQX7</accession>
<gene>
    <name evidence="1" type="ORF">VFH_I340160</name>
</gene>
<organism evidence="1 2">
    <name type="scientific">Vicia faba</name>
    <name type="common">Broad bean</name>
    <name type="synonym">Faba vulgaris</name>
    <dbReference type="NCBI Taxonomy" id="3906"/>
    <lineage>
        <taxon>Eukaryota</taxon>
        <taxon>Viridiplantae</taxon>
        <taxon>Streptophyta</taxon>
        <taxon>Embryophyta</taxon>
        <taxon>Tracheophyta</taxon>
        <taxon>Spermatophyta</taxon>
        <taxon>Magnoliopsida</taxon>
        <taxon>eudicotyledons</taxon>
        <taxon>Gunneridae</taxon>
        <taxon>Pentapetalae</taxon>
        <taxon>rosids</taxon>
        <taxon>fabids</taxon>
        <taxon>Fabales</taxon>
        <taxon>Fabaceae</taxon>
        <taxon>Papilionoideae</taxon>
        <taxon>50 kb inversion clade</taxon>
        <taxon>NPAAA clade</taxon>
        <taxon>Hologalegina</taxon>
        <taxon>IRL clade</taxon>
        <taxon>Fabeae</taxon>
        <taxon>Vicia</taxon>
    </lineage>
</organism>
<evidence type="ECO:0000313" key="2">
    <source>
        <dbReference type="Proteomes" id="UP001157006"/>
    </source>
</evidence>
<dbReference type="PANTHER" id="PTHR36048">
    <property type="entry name" value="RIBOSOME MATURATION FACTOR"/>
    <property type="match status" value="1"/>
</dbReference>
<name>A0AAV0YQX7_VICFA</name>
<sequence length="174" mass="20314">MLLFQMVAKPLITELVALTEKKMDMTLDDIIKMSKNPKFTTKQTRVSLLFCLIDSYSCLCRTRAKNLQTVLHKIDLLRRAGTWSRDLLLDKEFLQKEGQISRETNFPLQLRLRVGLLLLLCTMEVLTEIRWLTGINQGIMFFFDCYVHTCYASEHERNLRLNMLTLSDVVESYG</sequence>
<protein>
    <submittedName>
        <fullName evidence="1">Uncharacterized protein</fullName>
    </submittedName>
</protein>
<proteinExistence type="predicted"/>
<dbReference type="EMBL" id="OX451736">
    <property type="protein sequence ID" value="CAI8588284.1"/>
    <property type="molecule type" value="Genomic_DNA"/>
</dbReference>
<dbReference type="PANTHER" id="PTHR36048:SF1">
    <property type="entry name" value="RIBOSOME MATURATION FACTOR"/>
    <property type="match status" value="1"/>
</dbReference>
<evidence type="ECO:0000313" key="1">
    <source>
        <dbReference type="EMBL" id="CAI8588284.1"/>
    </source>
</evidence>